<gene>
    <name evidence="3" type="ORF">Tci_842899</name>
</gene>
<protein>
    <submittedName>
        <fullName evidence="3">Uncharacterized protein</fullName>
    </submittedName>
</protein>
<organism evidence="3">
    <name type="scientific">Tanacetum cinerariifolium</name>
    <name type="common">Dalmatian daisy</name>
    <name type="synonym">Chrysanthemum cinerariifolium</name>
    <dbReference type="NCBI Taxonomy" id="118510"/>
    <lineage>
        <taxon>Eukaryota</taxon>
        <taxon>Viridiplantae</taxon>
        <taxon>Streptophyta</taxon>
        <taxon>Embryophyta</taxon>
        <taxon>Tracheophyta</taxon>
        <taxon>Spermatophyta</taxon>
        <taxon>Magnoliopsida</taxon>
        <taxon>eudicotyledons</taxon>
        <taxon>Gunneridae</taxon>
        <taxon>Pentapetalae</taxon>
        <taxon>asterids</taxon>
        <taxon>campanulids</taxon>
        <taxon>Asterales</taxon>
        <taxon>Asteraceae</taxon>
        <taxon>Asteroideae</taxon>
        <taxon>Anthemideae</taxon>
        <taxon>Anthemidinae</taxon>
        <taxon>Tanacetum</taxon>
    </lineage>
</organism>
<proteinExistence type="predicted"/>
<comment type="caution">
    <text evidence="3">The sequence shown here is derived from an EMBL/GenBank/DDBJ whole genome shotgun (WGS) entry which is preliminary data.</text>
</comment>
<keyword evidence="1" id="KW-0175">Coiled coil</keyword>
<accession>A0A699QLF6</accession>
<evidence type="ECO:0000313" key="3">
    <source>
        <dbReference type="EMBL" id="GFC70929.1"/>
    </source>
</evidence>
<feature type="region of interest" description="Disordered" evidence="2">
    <location>
        <begin position="1"/>
        <end position="55"/>
    </location>
</feature>
<evidence type="ECO:0000256" key="1">
    <source>
        <dbReference type="SAM" id="Coils"/>
    </source>
</evidence>
<feature type="coiled-coil region" evidence="1">
    <location>
        <begin position="102"/>
        <end position="136"/>
    </location>
</feature>
<name>A0A699QLF6_TANCI</name>
<sequence>MKKSLERRRTNESGRLSKETEKLVSIARPEDSTVRPDVGTADLIAHPPTTTNIEDTSRPARSILTLQPLLTIDPKDKGKGVLEEPKPAKKMTISDLDAAQIAKDAEVARLVYEKELVELEREKEKRQRTKEASKAAIVEMYDEVQAGIEADALFAAKLQQEEREEYTIKERAKFLTEIITAQRKFRAAQRSIEIKSRPPTKSQLKNLMMTYL</sequence>
<dbReference type="EMBL" id="BKCJ011031145">
    <property type="protein sequence ID" value="GFC70929.1"/>
    <property type="molecule type" value="Genomic_DNA"/>
</dbReference>
<feature type="compositionally biased region" description="Basic and acidic residues" evidence="2">
    <location>
        <begin position="7"/>
        <end position="34"/>
    </location>
</feature>
<reference evidence="3" key="1">
    <citation type="journal article" date="2019" name="Sci. Rep.">
        <title>Draft genome of Tanacetum cinerariifolium, the natural source of mosquito coil.</title>
        <authorList>
            <person name="Yamashiro T."/>
            <person name="Shiraishi A."/>
            <person name="Satake H."/>
            <person name="Nakayama K."/>
        </authorList>
    </citation>
    <scope>NUCLEOTIDE SEQUENCE</scope>
</reference>
<evidence type="ECO:0000256" key="2">
    <source>
        <dbReference type="SAM" id="MobiDB-lite"/>
    </source>
</evidence>
<dbReference type="AlphaFoldDB" id="A0A699QLF6"/>